<evidence type="ECO:0000259" key="12">
    <source>
        <dbReference type="Pfam" id="PF00662"/>
    </source>
</evidence>
<gene>
    <name evidence="13" type="primary">nad5</name>
</gene>
<evidence type="ECO:0000313" key="13">
    <source>
        <dbReference type="EMBL" id="AHB85642.1"/>
    </source>
</evidence>
<keyword evidence="10" id="KW-0813">Transport</keyword>
<dbReference type="GO" id="GO:0008137">
    <property type="term" value="F:NADH dehydrogenase (ubiquinone) activity"/>
    <property type="evidence" value="ECO:0007669"/>
    <property type="project" value="UniProtKB-EC"/>
</dbReference>
<dbReference type="Pfam" id="PF00361">
    <property type="entry name" value="Proton_antipo_M"/>
    <property type="match status" value="1"/>
</dbReference>
<keyword evidence="6" id="KW-0249">Electron transport</keyword>
<reference evidence="13" key="2">
    <citation type="journal article" date="2014" name="BMC Genomics">
        <title>Fragmented mitochondrial genomes of the rat lice, Polyplax asiatica and Polyplax spinulosa: intra-genus variation in fragmentation pattern and a possible link between the extent of fragmentation and the length of life cycle.</title>
        <authorList>
            <person name="Dong W.G."/>
            <person name="Song S."/>
            <person name="Jin D.C."/>
            <person name="Guo X.G."/>
            <person name="Shao R."/>
        </authorList>
    </citation>
    <scope>NUCLEOTIDE SEQUENCE</scope>
    <source>
        <strain evidence="13">301</strain>
    </source>
</reference>
<evidence type="ECO:0000256" key="9">
    <source>
        <dbReference type="ARBA" id="ARBA00049551"/>
    </source>
</evidence>
<dbReference type="InterPro" id="IPR001750">
    <property type="entry name" value="ND/Mrp_TM"/>
</dbReference>
<organism evidence="13">
    <name type="scientific">Polyplax spinulosa</name>
    <name type="common">spined rat louse</name>
    <dbReference type="NCBI Taxonomy" id="468197"/>
    <lineage>
        <taxon>Eukaryota</taxon>
        <taxon>Metazoa</taxon>
        <taxon>Ecdysozoa</taxon>
        <taxon>Arthropoda</taxon>
        <taxon>Hexapoda</taxon>
        <taxon>Insecta</taxon>
        <taxon>Pterygota</taxon>
        <taxon>Neoptera</taxon>
        <taxon>Paraneoptera</taxon>
        <taxon>Psocodea</taxon>
        <taxon>Troctomorpha</taxon>
        <taxon>Phthiraptera</taxon>
        <taxon>Anoplura</taxon>
        <taxon>Polyplacidae</taxon>
        <taxon>Polyplax</taxon>
    </lineage>
</organism>
<feature type="transmembrane region" description="Helical" evidence="10">
    <location>
        <begin position="85"/>
        <end position="102"/>
    </location>
</feature>
<name>V9PXD0_9NEOP</name>
<dbReference type="PRINTS" id="PR01434">
    <property type="entry name" value="NADHDHGNASE5"/>
</dbReference>
<keyword evidence="10 13" id="KW-0496">Mitochondrion</keyword>
<evidence type="ECO:0000259" key="11">
    <source>
        <dbReference type="Pfam" id="PF00361"/>
    </source>
</evidence>
<feature type="transmembrane region" description="Helical" evidence="10">
    <location>
        <begin position="176"/>
        <end position="198"/>
    </location>
</feature>
<dbReference type="PANTHER" id="PTHR42829:SF2">
    <property type="entry name" value="NADH-UBIQUINONE OXIDOREDUCTASE CHAIN 5"/>
    <property type="match status" value="1"/>
</dbReference>
<keyword evidence="10" id="KW-0520">NAD</keyword>
<comment type="similarity">
    <text evidence="10">Belongs to the complex I subunit 5 family.</text>
</comment>
<feature type="transmembrane region" description="Helical" evidence="10">
    <location>
        <begin position="56"/>
        <end position="73"/>
    </location>
</feature>
<evidence type="ECO:0000256" key="4">
    <source>
        <dbReference type="ARBA" id="ARBA00021096"/>
    </source>
</evidence>
<dbReference type="GO" id="GO:0016020">
    <property type="term" value="C:membrane"/>
    <property type="evidence" value="ECO:0007669"/>
    <property type="project" value="UniProtKB-SubCell"/>
</dbReference>
<feature type="transmembrane region" description="Helical" evidence="10">
    <location>
        <begin position="414"/>
        <end position="436"/>
    </location>
</feature>
<evidence type="ECO:0000256" key="10">
    <source>
        <dbReference type="RuleBase" id="RU003404"/>
    </source>
</evidence>
<feature type="transmembrane region" description="Helical" evidence="10">
    <location>
        <begin position="210"/>
        <end position="230"/>
    </location>
</feature>
<feature type="transmembrane region" description="Helical" evidence="10">
    <location>
        <begin position="291"/>
        <end position="310"/>
    </location>
</feature>
<evidence type="ECO:0000256" key="2">
    <source>
        <dbReference type="ARBA" id="ARBA00004141"/>
    </source>
</evidence>
<reference evidence="13" key="1">
    <citation type="submission" date="2013-09" db="EMBL/GenBank/DDBJ databases">
        <authorList>
            <person name="Dong W.-G."/>
            <person name="Song S."/>
            <person name="Jin D.-C."/>
            <person name="Guo X.-G."/>
            <person name="Shao R."/>
        </authorList>
    </citation>
    <scope>NUCLEOTIDE SEQUENCE</scope>
    <source>
        <strain evidence="13">301</strain>
    </source>
</reference>
<dbReference type="GO" id="GO:0015990">
    <property type="term" value="P:electron transport coupled proton transport"/>
    <property type="evidence" value="ECO:0007669"/>
    <property type="project" value="TreeGrafter"/>
</dbReference>
<comment type="catalytic activity">
    <reaction evidence="9 10">
        <text>a ubiquinone + NADH + 5 H(+)(in) = a ubiquinol + NAD(+) + 4 H(+)(out)</text>
        <dbReference type="Rhea" id="RHEA:29091"/>
        <dbReference type="Rhea" id="RHEA-COMP:9565"/>
        <dbReference type="Rhea" id="RHEA-COMP:9566"/>
        <dbReference type="ChEBI" id="CHEBI:15378"/>
        <dbReference type="ChEBI" id="CHEBI:16389"/>
        <dbReference type="ChEBI" id="CHEBI:17976"/>
        <dbReference type="ChEBI" id="CHEBI:57540"/>
        <dbReference type="ChEBI" id="CHEBI:57945"/>
        <dbReference type="EC" id="7.1.1.2"/>
    </reaction>
</comment>
<dbReference type="EC" id="7.1.1.2" evidence="3 10"/>
<accession>V9PXD0</accession>
<feature type="transmembrane region" description="Helical" evidence="10">
    <location>
        <begin position="9"/>
        <end position="26"/>
    </location>
</feature>
<evidence type="ECO:0000256" key="7">
    <source>
        <dbReference type="ARBA" id="ARBA00022989"/>
    </source>
</evidence>
<dbReference type="Pfam" id="PF00662">
    <property type="entry name" value="Proton_antipo_N"/>
    <property type="match status" value="1"/>
</dbReference>
<evidence type="ECO:0000256" key="6">
    <source>
        <dbReference type="ARBA" id="ARBA00022982"/>
    </source>
</evidence>
<evidence type="ECO:0000256" key="1">
    <source>
        <dbReference type="ARBA" id="ARBA00003257"/>
    </source>
</evidence>
<comment type="function">
    <text evidence="10">Core subunit of the mitochondrial membrane respiratory chain NADH dehydrogenase (Complex I) which catalyzes electron transfer from NADH through the respiratory chain, using ubiquinone as an electron acceptor. Essential for the catalytic activity and assembly of complex I.</text>
</comment>
<dbReference type="AlphaFoldDB" id="V9PXD0"/>
<evidence type="ECO:0000256" key="8">
    <source>
        <dbReference type="ARBA" id="ARBA00023136"/>
    </source>
</evidence>
<evidence type="ECO:0000256" key="3">
    <source>
        <dbReference type="ARBA" id="ARBA00012944"/>
    </source>
</evidence>
<dbReference type="GO" id="GO:0003954">
    <property type="term" value="F:NADH dehydrogenase activity"/>
    <property type="evidence" value="ECO:0007669"/>
    <property type="project" value="TreeGrafter"/>
</dbReference>
<evidence type="ECO:0000256" key="5">
    <source>
        <dbReference type="ARBA" id="ARBA00022692"/>
    </source>
</evidence>
<dbReference type="EMBL" id="KF647765">
    <property type="protein sequence ID" value="AHB85642.1"/>
    <property type="molecule type" value="Genomic_DNA"/>
</dbReference>
<feature type="transmembrane region" description="Helical" evidence="10">
    <location>
        <begin position="369"/>
        <end position="393"/>
    </location>
</feature>
<dbReference type="InterPro" id="IPR001516">
    <property type="entry name" value="Proton_antipo_N"/>
</dbReference>
<keyword evidence="5 10" id="KW-0812">Transmembrane</keyword>
<comment type="function">
    <text evidence="1">Core subunit of the mitochondrial membrane respiratory chain NADH dehydrogenase (Complex I) that is believed to belong to the minimal assembly required for catalysis. Complex I functions in the transfer of electrons from NADH to the respiratory chain. The immediate electron acceptor for the enzyme is believed to be ubiquinone.</text>
</comment>
<dbReference type="PANTHER" id="PTHR42829">
    <property type="entry name" value="NADH-UBIQUINONE OXIDOREDUCTASE CHAIN 5"/>
    <property type="match status" value="1"/>
</dbReference>
<feature type="transmembrane region" description="Helical" evidence="10">
    <location>
        <begin position="264"/>
        <end position="285"/>
    </location>
</feature>
<comment type="subcellular location">
    <subcellularLocation>
        <location evidence="2">Membrane</location>
        <topology evidence="2">Multi-pass membrane protein</topology>
    </subcellularLocation>
</comment>
<dbReference type="GO" id="GO:0042773">
    <property type="term" value="P:ATP synthesis coupled electron transport"/>
    <property type="evidence" value="ECO:0007669"/>
    <property type="project" value="InterPro"/>
</dbReference>
<feature type="transmembrane region" description="Helical" evidence="10">
    <location>
        <begin position="236"/>
        <end position="257"/>
    </location>
</feature>
<geneLocation type="mitochondrion" evidence="13"/>
<keyword evidence="7 10" id="KW-1133">Transmembrane helix</keyword>
<feature type="transmembrane region" description="Helical" evidence="10">
    <location>
        <begin position="448"/>
        <end position="472"/>
    </location>
</feature>
<keyword evidence="8 10" id="KW-0472">Membrane</keyword>
<feature type="transmembrane region" description="Helical" evidence="10">
    <location>
        <begin position="150"/>
        <end position="170"/>
    </location>
</feature>
<feature type="domain" description="NADH:quinone oxidoreductase/Mrp antiporter transmembrane" evidence="11">
    <location>
        <begin position="105"/>
        <end position="379"/>
    </location>
</feature>
<feature type="transmembrane region" description="Helical" evidence="10">
    <location>
        <begin position="331"/>
        <end position="349"/>
    </location>
</feature>
<sequence>MMSQFVAKVWWELTILMVVLTMWKYSVTPGVHSLMLEVGEWLGGLTGEEVSFCFDQTSAVFLFMVLVVSTSVTKYSSYYINSKDLLKFLSLLSFFILSMILLCLSTNFIWSLVGWDGLGLTSLFLILYYSNWNSSTGGLVTFLVNRLGDLFLLSSIFLLSVSSGMLWMGGSNKESLFGILFILGVLAKSAQFPYSSWLPLAMAAPTPVSSLVHSSTLVTAGVFMIVRSYFHFSEATLFLMKIMSFLTIFYSGLSAIVEQDLKKIIAYSTLSHLSIMVFLISMGSLEAALCHMFIHALFKSMLFMVAGVILHEESGRQDSRSLILLISRSPILSSMFSASIISMMGIPFLSGFTSKEMMMSMSFSNFDSFWNVLGMISSIFFSSAYSTRMVLFMSQSAHPSVSLSGLSKPSTKMCSSLWVSFKLNLLSGTFILPILFPDLCPPAPEVESGVKVLVVLSLLTGGLLGLSSFTLYKELFKMNDSSIVKEALLMVTVSFSWVNSFKKVFTWFPILDSFGVAEKWFGLLKLSIKAPSSNFFKEWEAEITPMIKSMSLLSIVLFML</sequence>
<protein>
    <recommendedName>
        <fullName evidence="4 10">NADH-ubiquinone oxidoreductase chain 5</fullName>
        <ecNumber evidence="3 10">7.1.1.2</ecNumber>
    </recommendedName>
</protein>
<keyword evidence="10" id="KW-0830">Ubiquinone</keyword>
<dbReference type="InterPro" id="IPR003945">
    <property type="entry name" value="NU5C-like"/>
</dbReference>
<proteinExistence type="inferred from homology"/>
<feature type="domain" description="NADH-Ubiquinone oxidoreductase (complex I) chain 5 N-terminal" evidence="12">
    <location>
        <begin position="49"/>
        <end position="82"/>
    </location>
</feature>